<dbReference type="SUPFAM" id="SSF75217">
    <property type="entry name" value="alpha/beta knot"/>
    <property type="match status" value="1"/>
</dbReference>
<comment type="subunit">
    <text evidence="5">Homodimer.</text>
</comment>
<evidence type="ECO:0000256" key="1">
    <source>
        <dbReference type="ARBA" id="ARBA00007228"/>
    </source>
</evidence>
<keyword evidence="5" id="KW-0963">Cytoplasm</keyword>
<protein>
    <recommendedName>
        <fullName evidence="5">tRNA (cytidine/uridine-2'-O-)-methyltransferase TrmJ</fullName>
        <ecNumber evidence="5">2.1.1.200</ecNumber>
    </recommendedName>
    <alternativeName>
        <fullName evidence="5">tRNA (cytidine(32)/uridine(32)-2'-O)-methyltransferase</fullName>
    </alternativeName>
    <alternativeName>
        <fullName evidence="5">tRNA Cm32/Um32 methyltransferase</fullName>
    </alternativeName>
</protein>
<comment type="catalytic activity">
    <reaction evidence="5">
        <text>uridine(32) in tRNA + S-adenosyl-L-methionine = 2'-O-methyluridine(32) in tRNA + S-adenosyl-L-homocysteine + H(+)</text>
        <dbReference type="Rhea" id="RHEA:42936"/>
        <dbReference type="Rhea" id="RHEA-COMP:10107"/>
        <dbReference type="Rhea" id="RHEA-COMP:10290"/>
        <dbReference type="ChEBI" id="CHEBI:15378"/>
        <dbReference type="ChEBI" id="CHEBI:57856"/>
        <dbReference type="ChEBI" id="CHEBI:59789"/>
        <dbReference type="ChEBI" id="CHEBI:65315"/>
        <dbReference type="ChEBI" id="CHEBI:74478"/>
        <dbReference type="EC" id="2.1.1.200"/>
    </reaction>
</comment>
<keyword evidence="3 7" id="KW-0808">Transferase</keyword>
<keyword evidence="5" id="KW-0819">tRNA processing</keyword>
<accession>A0ABX7QKN7</accession>
<proteinExistence type="inferred from homology"/>
<dbReference type="InterPro" id="IPR004384">
    <property type="entry name" value="RNA_MeTrfase_TrmJ/LasT"/>
</dbReference>
<keyword evidence="2 5" id="KW-0489">Methyltransferase</keyword>
<dbReference type="RefSeq" id="WP_207353254.1">
    <property type="nucleotide sequence ID" value="NZ_CP071503.1"/>
</dbReference>
<dbReference type="NCBIfam" id="NF007752">
    <property type="entry name" value="PRK10433.1"/>
    <property type="match status" value="1"/>
</dbReference>
<evidence type="ECO:0000256" key="2">
    <source>
        <dbReference type="ARBA" id="ARBA00022603"/>
    </source>
</evidence>
<dbReference type="PANTHER" id="PTHR42786:SF1">
    <property type="entry name" value="TRNA (CYTIDINE_URIDINE-2'-O-)-METHYLTRANSFERASE TRMJ"/>
    <property type="match status" value="1"/>
</dbReference>
<dbReference type="EC" id="2.1.1.200" evidence="5"/>
<evidence type="ECO:0000256" key="3">
    <source>
        <dbReference type="ARBA" id="ARBA00022679"/>
    </source>
</evidence>
<evidence type="ECO:0000259" key="6">
    <source>
        <dbReference type="Pfam" id="PF00588"/>
    </source>
</evidence>
<dbReference type="InterPro" id="IPR001537">
    <property type="entry name" value="SpoU_MeTrfase"/>
</dbReference>
<reference evidence="7 8" key="1">
    <citation type="submission" date="2021-03" db="EMBL/GenBank/DDBJ databases">
        <title>Novel species identification of genus Shewanella.</title>
        <authorList>
            <person name="Liu G."/>
            <person name="Zhang Q."/>
        </authorList>
    </citation>
    <scope>NUCLEOTIDE SEQUENCE [LARGE SCALE GENOMIC DNA]</scope>
    <source>
        <strain evidence="7 8">FJAT-51800</strain>
    </source>
</reference>
<evidence type="ECO:0000256" key="5">
    <source>
        <dbReference type="RuleBase" id="RU362024"/>
    </source>
</evidence>
<dbReference type="Gene3D" id="3.40.1280.10">
    <property type="match status" value="1"/>
</dbReference>
<comment type="catalytic activity">
    <reaction evidence="5">
        <text>cytidine(32) in tRNA + S-adenosyl-L-methionine = 2'-O-methylcytidine(32) in tRNA + S-adenosyl-L-homocysteine + H(+)</text>
        <dbReference type="Rhea" id="RHEA:42932"/>
        <dbReference type="Rhea" id="RHEA-COMP:10288"/>
        <dbReference type="Rhea" id="RHEA-COMP:10289"/>
        <dbReference type="ChEBI" id="CHEBI:15378"/>
        <dbReference type="ChEBI" id="CHEBI:57856"/>
        <dbReference type="ChEBI" id="CHEBI:59789"/>
        <dbReference type="ChEBI" id="CHEBI:74495"/>
        <dbReference type="ChEBI" id="CHEBI:82748"/>
        <dbReference type="EC" id="2.1.1.200"/>
    </reaction>
</comment>
<keyword evidence="4 5" id="KW-0949">S-adenosyl-L-methionine</keyword>
<dbReference type="InterPro" id="IPR029026">
    <property type="entry name" value="tRNA_m1G_MTases_N"/>
</dbReference>
<dbReference type="Proteomes" id="UP000662770">
    <property type="component" value="Chromosome"/>
</dbReference>
<comment type="similarity">
    <text evidence="1">Belongs to the class IV-like SAM-binding methyltransferase superfamily. RNA methyltransferase TrmH family.</text>
</comment>
<evidence type="ECO:0000256" key="4">
    <source>
        <dbReference type="ARBA" id="ARBA00022691"/>
    </source>
</evidence>
<dbReference type="GO" id="GO:0032259">
    <property type="term" value="P:methylation"/>
    <property type="evidence" value="ECO:0007669"/>
    <property type="project" value="UniProtKB-KW"/>
</dbReference>
<sequence length="232" mass="25151">MSISFILVQPARAANVGAAARALKTQGFAELIVVDSDAHQQEEASWVACGAEDVLGNIRTAGSLAELKPEFDLLVATTARERSNPRSYHSPEQLYQIIASQTRTANIGIVFGCEASGLSNSDIALCDLLSYVPLAVEYPSLNLAQAVMVYAYELGAKRDEQHAAQIGVVQQTADIQQTQALKHKAQLMMAQLGASHDEKLNQWLMDGIAMLGERDMKLAHQLIGDVLKHLPK</sequence>
<organism evidence="7 8">
    <name type="scientific">Shewanella avicenniae</name>
    <dbReference type="NCBI Taxonomy" id="2814294"/>
    <lineage>
        <taxon>Bacteria</taxon>
        <taxon>Pseudomonadati</taxon>
        <taxon>Pseudomonadota</taxon>
        <taxon>Gammaproteobacteria</taxon>
        <taxon>Alteromonadales</taxon>
        <taxon>Shewanellaceae</taxon>
        <taxon>Shewanella</taxon>
    </lineage>
</organism>
<dbReference type="PANTHER" id="PTHR42786">
    <property type="entry name" value="TRNA/RRNA METHYLTRANSFERASE"/>
    <property type="match status" value="1"/>
</dbReference>
<dbReference type="PIRSF" id="PIRSF004808">
    <property type="entry name" value="LasT"/>
    <property type="match status" value="1"/>
</dbReference>
<dbReference type="GO" id="GO:0008168">
    <property type="term" value="F:methyltransferase activity"/>
    <property type="evidence" value="ECO:0007669"/>
    <property type="project" value="UniProtKB-KW"/>
</dbReference>
<comment type="subcellular location">
    <subcellularLocation>
        <location evidence="5">Cytoplasm</location>
    </subcellularLocation>
</comment>
<comment type="function">
    <text evidence="5">Catalyzes the formation of 2'O-methylated cytidine (Cm32) or 2'O-methylated uridine (Um32) at position 32 in tRNA.</text>
</comment>
<dbReference type="CDD" id="cd18093">
    <property type="entry name" value="SpoU-like_TrmJ"/>
    <property type="match status" value="1"/>
</dbReference>
<feature type="domain" description="tRNA/rRNA methyltransferase SpoU type" evidence="6">
    <location>
        <begin position="4"/>
        <end position="152"/>
    </location>
</feature>
<dbReference type="InterPro" id="IPR029028">
    <property type="entry name" value="Alpha/beta_knot_MTases"/>
</dbReference>
<name>A0ABX7QKN7_9GAMM</name>
<gene>
    <name evidence="5" type="primary">trmJ</name>
    <name evidence="7" type="ORF">JYB87_09405</name>
</gene>
<keyword evidence="8" id="KW-1185">Reference proteome</keyword>
<evidence type="ECO:0000313" key="8">
    <source>
        <dbReference type="Proteomes" id="UP000662770"/>
    </source>
</evidence>
<dbReference type="EMBL" id="CP071503">
    <property type="protein sequence ID" value="QSX32009.1"/>
    <property type="molecule type" value="Genomic_DNA"/>
</dbReference>
<dbReference type="Pfam" id="PF00588">
    <property type="entry name" value="SpoU_methylase"/>
    <property type="match status" value="1"/>
</dbReference>
<dbReference type="NCBIfam" id="TIGR00050">
    <property type="entry name" value="rRNA_methyl_1"/>
    <property type="match status" value="1"/>
</dbReference>
<evidence type="ECO:0000313" key="7">
    <source>
        <dbReference type="EMBL" id="QSX32009.1"/>
    </source>
</evidence>